<proteinExistence type="inferred from homology"/>
<evidence type="ECO:0000256" key="4">
    <source>
        <dbReference type="ARBA" id="ARBA00022432"/>
    </source>
</evidence>
<organism evidence="14 15">
    <name type="scientific">Salinicoccus sediminis</name>
    <dbReference type="NCBI Taxonomy" id="1432562"/>
    <lineage>
        <taxon>Bacteria</taxon>
        <taxon>Bacillati</taxon>
        <taxon>Bacillota</taxon>
        <taxon>Bacilli</taxon>
        <taxon>Bacillales</taxon>
        <taxon>Staphylococcaceae</taxon>
        <taxon>Salinicoccus</taxon>
    </lineage>
</organism>
<dbReference type="GO" id="GO:0046872">
    <property type="term" value="F:metal ion binding"/>
    <property type="evidence" value="ECO:0007669"/>
    <property type="project" value="UniProtKB-UniRule"/>
</dbReference>
<dbReference type="PROSITE" id="PS51671">
    <property type="entry name" value="ACT"/>
    <property type="match status" value="1"/>
</dbReference>
<dbReference type="PIRSF" id="PIRSF036692">
    <property type="entry name" value="SDH_B"/>
    <property type="match status" value="1"/>
</dbReference>
<dbReference type="EMBL" id="LAYZ01000001">
    <property type="protein sequence ID" value="KKK35272.1"/>
    <property type="molecule type" value="Genomic_DNA"/>
</dbReference>
<dbReference type="InterPro" id="IPR004643">
    <property type="entry name" value="Fe-S_L-Ser_bsu"/>
</dbReference>
<dbReference type="OrthoDB" id="9813137at2"/>
<evidence type="ECO:0000256" key="8">
    <source>
        <dbReference type="ARBA" id="ARBA00023014"/>
    </source>
</evidence>
<name>A0A0M2SQM2_9STAP</name>
<dbReference type="FunFam" id="3.30.70.260:FF:000008">
    <property type="entry name" value="D-3-phosphoglycerate dehydrogenase, chloroplastic"/>
    <property type="match status" value="1"/>
</dbReference>
<dbReference type="PANTHER" id="PTHR30182">
    <property type="entry name" value="L-SERINE DEHYDRATASE"/>
    <property type="match status" value="1"/>
</dbReference>
<keyword evidence="6 11" id="KW-0479">Metal-binding</keyword>
<dbReference type="Pfam" id="PF03315">
    <property type="entry name" value="SDH_beta"/>
    <property type="match status" value="1"/>
</dbReference>
<comment type="caution">
    <text evidence="14">The sequence shown here is derived from an EMBL/GenBank/DDBJ whole genome shotgun (WGS) entry which is preliminary data.</text>
</comment>
<reference evidence="14 15" key="1">
    <citation type="submission" date="2015-04" db="EMBL/GenBank/DDBJ databases">
        <title>Taxonomic description and genome sequence of Salinicoccus sediminis sp. nov., a novel hyper halotolerant bacterium isolated from marine sediment.</title>
        <authorList>
            <person name="Mathan Kumar R."/>
            <person name="Kaur G."/>
            <person name="Kumar N."/>
            <person name="Kumar A."/>
            <person name="Singh N.K."/>
            <person name="Kaur N."/>
            <person name="Mayilraj S."/>
        </authorList>
    </citation>
    <scope>NUCLEOTIDE SEQUENCE [LARGE SCALE GENOMIC DNA]</scope>
    <source>
        <strain evidence="14 15">SV-16</strain>
    </source>
</reference>
<dbReference type="RefSeq" id="WP_046510754.1">
    <property type="nucleotide sequence ID" value="NZ_LAYZ01000001.1"/>
</dbReference>
<dbReference type="CDD" id="cd04903">
    <property type="entry name" value="ACT_LSD"/>
    <property type="match status" value="1"/>
</dbReference>
<sequence length="221" mass="24241">MKYKSVFDIIGPVMVGPSSSHTAGAARIGLLARSLFGGQPDHVDIYLYGSFKDTYRGHGTDVALIGGLLGFDTDDDRIITAEEKAREAGMHVQFIEMEEERSHPNTALLHLVKGKERLTVEGISIGGGKIELVSINDYDINVSGNYPTLLIFHKDTFGTIARVTTILGNNEINVSQMNVSRKEKGDIALMTIELDDVIEDYIIEEINGAEGVDRVIEMKES</sequence>
<evidence type="ECO:0000259" key="13">
    <source>
        <dbReference type="PROSITE" id="PS51671"/>
    </source>
</evidence>
<evidence type="ECO:0000256" key="9">
    <source>
        <dbReference type="ARBA" id="ARBA00023239"/>
    </source>
</evidence>
<evidence type="ECO:0000313" key="14">
    <source>
        <dbReference type="EMBL" id="KKK35272.1"/>
    </source>
</evidence>
<keyword evidence="8 11" id="KW-0411">Iron-sulfur</keyword>
<dbReference type="InterPro" id="IPR002912">
    <property type="entry name" value="ACT_dom"/>
</dbReference>
<dbReference type="GO" id="GO:0003941">
    <property type="term" value="F:L-serine ammonia-lyase activity"/>
    <property type="evidence" value="ECO:0007669"/>
    <property type="project" value="UniProtKB-UniRule"/>
</dbReference>
<dbReference type="GO" id="GO:0051539">
    <property type="term" value="F:4 iron, 4 sulfur cluster binding"/>
    <property type="evidence" value="ECO:0007669"/>
    <property type="project" value="UniProtKB-UniRule"/>
</dbReference>
<dbReference type="PATRIC" id="fig|1432562.3.peg.11"/>
<dbReference type="Gene3D" id="3.30.70.260">
    <property type="match status" value="1"/>
</dbReference>
<evidence type="ECO:0000256" key="5">
    <source>
        <dbReference type="ARBA" id="ARBA00022485"/>
    </source>
</evidence>
<keyword evidence="5 11" id="KW-0004">4Fe-4S</keyword>
<dbReference type="InterPro" id="IPR051318">
    <property type="entry name" value="Fe-S_L-Ser"/>
</dbReference>
<protein>
    <recommendedName>
        <fullName evidence="11">L-serine deaminase</fullName>
    </recommendedName>
</protein>
<keyword evidence="15" id="KW-1185">Reference proteome</keyword>
<evidence type="ECO:0000256" key="7">
    <source>
        <dbReference type="ARBA" id="ARBA00023004"/>
    </source>
</evidence>
<comment type="similarity">
    <text evidence="3 11 12">Belongs to the iron-sulfur dependent L-serine dehydratase family.</text>
</comment>
<dbReference type="Proteomes" id="UP000034287">
    <property type="component" value="Unassembled WGS sequence"/>
</dbReference>
<dbReference type="STRING" id="1432562.WN59_00055"/>
<dbReference type="NCBIfam" id="TIGR00719">
    <property type="entry name" value="sda_beta"/>
    <property type="match status" value="1"/>
</dbReference>
<dbReference type="PANTHER" id="PTHR30182:SF12">
    <property type="entry name" value="L-SERINE DEHYDRATASE, BETA CHAIN-RELATED"/>
    <property type="match status" value="1"/>
</dbReference>
<comment type="catalytic activity">
    <reaction evidence="10 11 12">
        <text>L-serine = pyruvate + NH4(+)</text>
        <dbReference type="Rhea" id="RHEA:19169"/>
        <dbReference type="ChEBI" id="CHEBI:15361"/>
        <dbReference type="ChEBI" id="CHEBI:28938"/>
        <dbReference type="ChEBI" id="CHEBI:33384"/>
        <dbReference type="EC" id="4.3.1.17"/>
    </reaction>
</comment>
<evidence type="ECO:0000256" key="6">
    <source>
        <dbReference type="ARBA" id="ARBA00022723"/>
    </source>
</evidence>
<accession>A0A0M2SQM2</accession>
<evidence type="ECO:0000256" key="11">
    <source>
        <dbReference type="PIRNR" id="PIRNR036692"/>
    </source>
</evidence>
<dbReference type="Gene3D" id="3.30.1330.90">
    <property type="entry name" value="D-3-phosphoglycerate dehydrogenase, domain 3"/>
    <property type="match status" value="1"/>
</dbReference>
<gene>
    <name evidence="14" type="ORF">WN59_00055</name>
</gene>
<evidence type="ECO:0000256" key="10">
    <source>
        <dbReference type="ARBA" id="ARBA00049406"/>
    </source>
</evidence>
<comment type="pathway">
    <text evidence="2 11">Carbohydrate biosynthesis; gluconeogenesis.</text>
</comment>
<evidence type="ECO:0000313" key="15">
    <source>
        <dbReference type="Proteomes" id="UP000034287"/>
    </source>
</evidence>
<evidence type="ECO:0000256" key="12">
    <source>
        <dbReference type="RuleBase" id="RU366059"/>
    </source>
</evidence>
<dbReference type="UniPathway" id="UPA00138"/>
<dbReference type="GO" id="GO:0006094">
    <property type="term" value="P:gluconeogenesis"/>
    <property type="evidence" value="ECO:0007669"/>
    <property type="project" value="UniProtKB-UniRule"/>
</dbReference>
<comment type="cofactor">
    <cofactor evidence="1 12">
        <name>[4Fe-4S] cluster</name>
        <dbReference type="ChEBI" id="CHEBI:49883"/>
    </cofactor>
</comment>
<dbReference type="InterPro" id="IPR045865">
    <property type="entry name" value="ACT-like_dom_sf"/>
</dbReference>
<evidence type="ECO:0000256" key="2">
    <source>
        <dbReference type="ARBA" id="ARBA00004742"/>
    </source>
</evidence>
<feature type="domain" description="ACT" evidence="13">
    <location>
        <begin position="148"/>
        <end position="221"/>
    </location>
</feature>
<dbReference type="SUPFAM" id="SSF143548">
    <property type="entry name" value="Serine metabolism enzymes domain"/>
    <property type="match status" value="1"/>
</dbReference>
<dbReference type="SUPFAM" id="SSF55021">
    <property type="entry name" value="ACT-like"/>
    <property type="match status" value="1"/>
</dbReference>
<dbReference type="Pfam" id="PF01842">
    <property type="entry name" value="ACT"/>
    <property type="match status" value="1"/>
</dbReference>
<evidence type="ECO:0000256" key="1">
    <source>
        <dbReference type="ARBA" id="ARBA00001966"/>
    </source>
</evidence>
<dbReference type="InterPro" id="IPR029009">
    <property type="entry name" value="ASB_dom_sf"/>
</dbReference>
<dbReference type="InterPro" id="IPR005131">
    <property type="entry name" value="Ser_deHydtase_bsu"/>
</dbReference>
<keyword evidence="9 11" id="KW-0456">Lyase</keyword>
<evidence type="ECO:0000256" key="3">
    <source>
        <dbReference type="ARBA" id="ARBA00008636"/>
    </source>
</evidence>
<dbReference type="AlphaFoldDB" id="A0A0M2SQM2"/>
<keyword evidence="4 11" id="KW-0312">Gluconeogenesis</keyword>
<keyword evidence="7 11" id="KW-0408">Iron</keyword>